<dbReference type="PANTHER" id="PTHR24072">
    <property type="entry name" value="RHO FAMILY GTPASE"/>
    <property type="match status" value="1"/>
</dbReference>
<dbReference type="Pfam" id="PF00071">
    <property type="entry name" value="Ras"/>
    <property type="match status" value="1"/>
</dbReference>
<dbReference type="PRINTS" id="PR00449">
    <property type="entry name" value="RASTRNSFRMNG"/>
</dbReference>
<dbReference type="Proteomes" id="UP001165063">
    <property type="component" value="Unassembled WGS sequence"/>
</dbReference>
<reference evidence="3" key="1">
    <citation type="submission" date="2023-04" db="EMBL/GenBank/DDBJ databases">
        <title>Ambrosiozyma monospora NBRC 1965.</title>
        <authorList>
            <person name="Ichikawa N."/>
            <person name="Sato H."/>
            <person name="Tonouchi N."/>
        </authorList>
    </citation>
    <scope>NUCLEOTIDE SEQUENCE</scope>
    <source>
        <strain evidence="3">NBRC 1965</strain>
    </source>
</reference>
<keyword evidence="2" id="KW-0342">GTP-binding</keyword>
<dbReference type="SUPFAM" id="SSF52540">
    <property type="entry name" value="P-loop containing nucleoside triphosphate hydrolases"/>
    <property type="match status" value="1"/>
</dbReference>
<dbReference type="InterPro" id="IPR027417">
    <property type="entry name" value="P-loop_NTPase"/>
</dbReference>
<evidence type="ECO:0000313" key="3">
    <source>
        <dbReference type="EMBL" id="GMG23450.1"/>
    </source>
</evidence>
<dbReference type="InterPro" id="IPR003578">
    <property type="entry name" value="Small_GTPase_Rho"/>
</dbReference>
<dbReference type="SMART" id="SM00174">
    <property type="entry name" value="RHO"/>
    <property type="match status" value="1"/>
</dbReference>
<evidence type="ECO:0000256" key="2">
    <source>
        <dbReference type="ARBA" id="ARBA00023134"/>
    </source>
</evidence>
<dbReference type="GO" id="GO:0007264">
    <property type="term" value="P:small GTPase-mediated signal transduction"/>
    <property type="evidence" value="ECO:0007669"/>
    <property type="project" value="InterPro"/>
</dbReference>
<dbReference type="GO" id="GO:0003924">
    <property type="term" value="F:GTPase activity"/>
    <property type="evidence" value="ECO:0007669"/>
    <property type="project" value="InterPro"/>
</dbReference>
<dbReference type="GO" id="GO:0005525">
    <property type="term" value="F:GTP binding"/>
    <property type="evidence" value="ECO:0007669"/>
    <property type="project" value="UniProtKB-KW"/>
</dbReference>
<comment type="caution">
    <text evidence="3">The sequence shown here is derived from an EMBL/GenBank/DDBJ whole genome shotgun (WGS) entry which is preliminary data.</text>
</comment>
<dbReference type="PROSITE" id="PS51419">
    <property type="entry name" value="RAB"/>
    <property type="match status" value="1"/>
</dbReference>
<dbReference type="AlphaFoldDB" id="A0A9W7DF49"/>
<name>A0A9W7DF49_AMBMO</name>
<keyword evidence="1" id="KW-0547">Nucleotide-binding</keyword>
<accession>A0A9W7DF49</accession>
<dbReference type="OrthoDB" id="8830751at2759"/>
<keyword evidence="4" id="KW-1185">Reference proteome</keyword>
<dbReference type="PROSITE" id="PS51420">
    <property type="entry name" value="RHO"/>
    <property type="match status" value="1"/>
</dbReference>
<organism evidence="3 4">
    <name type="scientific">Ambrosiozyma monospora</name>
    <name type="common">Yeast</name>
    <name type="synonym">Endomycopsis monosporus</name>
    <dbReference type="NCBI Taxonomy" id="43982"/>
    <lineage>
        <taxon>Eukaryota</taxon>
        <taxon>Fungi</taxon>
        <taxon>Dikarya</taxon>
        <taxon>Ascomycota</taxon>
        <taxon>Saccharomycotina</taxon>
        <taxon>Pichiomycetes</taxon>
        <taxon>Pichiales</taxon>
        <taxon>Pichiaceae</taxon>
        <taxon>Ambrosiozyma</taxon>
    </lineage>
</organism>
<proteinExistence type="predicted"/>
<sequence>MASFGFYPSDRMFGTVYESPEGILSYYPVSIESPNGKYYKLLDKATKGILSHHQTPTVVLNTRDIRLLLIGDPGCGKTSLILNYRIGKRADDEVAYSEQASLEKPQLVMADNASGKIFKLIIYEASGKDDIGNLFSDNETETDSDTDSIIADINDVINEIDVVMACYSTDSTDSLVNVRDLWIPQVRKTRPDIPIVLVATKSDFKKYLTPALLVMPEEERQVAKCIGGSVIGHIQVSAYAEDNVNLAFDIGISEVSKRLSASSDTQTTILNANPHNNLKIVKRAHSSPEAKSKTKMQQNVKDAVSFVNRTITRSFSTTQNIFN</sequence>
<gene>
    <name evidence="3" type="ORF">Amon01_000279500</name>
</gene>
<dbReference type="EMBL" id="BSXU01001071">
    <property type="protein sequence ID" value="GMG23450.1"/>
    <property type="molecule type" value="Genomic_DNA"/>
</dbReference>
<protein>
    <submittedName>
        <fullName evidence="3">Unnamed protein product</fullName>
    </submittedName>
</protein>
<evidence type="ECO:0000256" key="1">
    <source>
        <dbReference type="ARBA" id="ARBA00022741"/>
    </source>
</evidence>
<dbReference type="InterPro" id="IPR001806">
    <property type="entry name" value="Small_GTPase"/>
</dbReference>
<dbReference type="Gene3D" id="3.40.50.300">
    <property type="entry name" value="P-loop containing nucleotide triphosphate hydrolases"/>
    <property type="match status" value="1"/>
</dbReference>
<evidence type="ECO:0000313" key="4">
    <source>
        <dbReference type="Proteomes" id="UP001165063"/>
    </source>
</evidence>